<dbReference type="AlphaFoldDB" id="K6Q0U0"/>
<evidence type="ECO:0000256" key="7">
    <source>
        <dbReference type="ARBA" id="ARBA00048045"/>
    </source>
</evidence>
<dbReference type="GO" id="GO:0002100">
    <property type="term" value="P:tRNA wobble adenosine to inosine editing"/>
    <property type="evidence" value="ECO:0007669"/>
    <property type="project" value="UniProtKB-UniRule"/>
</dbReference>
<evidence type="ECO:0000256" key="3">
    <source>
        <dbReference type="ARBA" id="ARBA00022694"/>
    </source>
</evidence>
<comment type="catalytic activity">
    <reaction evidence="7 8">
        <text>adenosine(34) in tRNA + H2O + H(+) = inosine(34) in tRNA + NH4(+)</text>
        <dbReference type="Rhea" id="RHEA:43168"/>
        <dbReference type="Rhea" id="RHEA-COMP:10373"/>
        <dbReference type="Rhea" id="RHEA-COMP:10374"/>
        <dbReference type="ChEBI" id="CHEBI:15377"/>
        <dbReference type="ChEBI" id="CHEBI:15378"/>
        <dbReference type="ChEBI" id="CHEBI:28938"/>
        <dbReference type="ChEBI" id="CHEBI:74411"/>
        <dbReference type="ChEBI" id="CHEBI:82852"/>
        <dbReference type="EC" id="3.5.4.33"/>
    </reaction>
</comment>
<dbReference type="eggNOG" id="COG0590">
    <property type="taxonomic scope" value="Bacteria"/>
</dbReference>
<feature type="compositionally biased region" description="Low complexity" evidence="9">
    <location>
        <begin position="11"/>
        <end position="24"/>
    </location>
</feature>
<dbReference type="InterPro" id="IPR028883">
    <property type="entry name" value="tRNA_aden_deaminase"/>
</dbReference>
<organism evidence="11 12">
    <name type="scientific">Thermaerobacter subterraneus DSM 13965</name>
    <dbReference type="NCBI Taxonomy" id="867903"/>
    <lineage>
        <taxon>Bacteria</taxon>
        <taxon>Bacillati</taxon>
        <taxon>Bacillota</taxon>
        <taxon>Clostridia</taxon>
        <taxon>Eubacteriales</taxon>
        <taxon>Clostridiales Family XVII. Incertae Sedis</taxon>
        <taxon>Thermaerobacter</taxon>
    </lineage>
</organism>
<dbReference type="GO" id="GO:0052717">
    <property type="term" value="F:tRNA-specific adenosine-34 deaminase activity"/>
    <property type="evidence" value="ECO:0007669"/>
    <property type="project" value="UniProtKB-UniRule"/>
</dbReference>
<dbReference type="HAMAP" id="MF_00972">
    <property type="entry name" value="tRNA_aden_deaminase"/>
    <property type="match status" value="1"/>
</dbReference>
<keyword evidence="5 8" id="KW-0378">Hydrolase</keyword>
<dbReference type="Pfam" id="PF14437">
    <property type="entry name" value="MafB19-deam"/>
    <property type="match status" value="1"/>
</dbReference>
<keyword evidence="3 8" id="KW-0819">tRNA processing</keyword>
<gene>
    <name evidence="8" type="primary">tadA</name>
    <name evidence="11" type="ORF">ThesuDRAFT_00448</name>
</gene>
<evidence type="ECO:0000256" key="1">
    <source>
        <dbReference type="ARBA" id="ARBA00010669"/>
    </source>
</evidence>
<dbReference type="STRING" id="867903.ThesuDRAFT_00448"/>
<comment type="caution">
    <text evidence="11">The sequence shown here is derived from an EMBL/GenBank/DDBJ whole genome shotgun (WGS) entry which is preliminary data.</text>
</comment>
<dbReference type="PROSITE" id="PS51747">
    <property type="entry name" value="CYT_DCMP_DEAMINASES_2"/>
    <property type="match status" value="1"/>
</dbReference>
<comment type="similarity">
    <text evidence="1">Belongs to the cytidine and deoxycytidylate deaminase family. ADAT2 subfamily.</text>
</comment>
<feature type="binding site" evidence="8">
    <location>
        <position position="77"/>
    </location>
    <ligand>
        <name>Zn(2+)</name>
        <dbReference type="ChEBI" id="CHEBI:29105"/>
        <note>catalytic</note>
    </ligand>
</feature>
<keyword evidence="12" id="KW-1185">Reference proteome</keyword>
<dbReference type="InterPro" id="IPR002125">
    <property type="entry name" value="CMP_dCMP_dom"/>
</dbReference>
<feature type="binding site" evidence="8">
    <location>
        <position position="110"/>
    </location>
    <ligand>
        <name>Zn(2+)</name>
        <dbReference type="ChEBI" id="CHEBI:29105"/>
        <note>catalytic</note>
    </ligand>
</feature>
<dbReference type="EMBL" id="AENY02000002">
    <property type="protein sequence ID" value="EKP94748.1"/>
    <property type="molecule type" value="Genomic_DNA"/>
</dbReference>
<feature type="region of interest" description="Disordered" evidence="9">
    <location>
        <begin position="179"/>
        <end position="200"/>
    </location>
</feature>
<dbReference type="RefSeq" id="WP_006902729.1">
    <property type="nucleotide sequence ID" value="NZ_JH976535.1"/>
</dbReference>
<dbReference type="GO" id="GO:0008270">
    <property type="term" value="F:zinc ion binding"/>
    <property type="evidence" value="ECO:0007669"/>
    <property type="project" value="UniProtKB-UniRule"/>
</dbReference>
<keyword evidence="6 8" id="KW-0862">Zinc</keyword>
<protein>
    <recommendedName>
        <fullName evidence="8">tRNA-specific adenosine deaminase</fullName>
        <ecNumber evidence="8">3.5.4.33</ecNumber>
    </recommendedName>
</protein>
<evidence type="ECO:0000256" key="4">
    <source>
        <dbReference type="ARBA" id="ARBA00022723"/>
    </source>
</evidence>
<proteinExistence type="inferred from homology"/>
<comment type="subunit">
    <text evidence="2 8">Homodimer.</text>
</comment>
<evidence type="ECO:0000256" key="5">
    <source>
        <dbReference type="ARBA" id="ARBA00022801"/>
    </source>
</evidence>
<comment type="function">
    <text evidence="8">Catalyzes the deamination of adenosine to inosine at the wobble position 34 of tRNA(Arg2).</text>
</comment>
<evidence type="ECO:0000256" key="6">
    <source>
        <dbReference type="ARBA" id="ARBA00022833"/>
    </source>
</evidence>
<evidence type="ECO:0000256" key="9">
    <source>
        <dbReference type="SAM" id="MobiDB-lite"/>
    </source>
</evidence>
<evidence type="ECO:0000256" key="2">
    <source>
        <dbReference type="ARBA" id="ARBA00011738"/>
    </source>
</evidence>
<reference evidence="11" key="1">
    <citation type="submission" date="2010-10" db="EMBL/GenBank/DDBJ databases">
        <authorList>
            <consortium name="US DOE Joint Genome Institute (JGI-PGF)"/>
            <person name="Lucas S."/>
            <person name="Copeland A."/>
            <person name="Lapidus A."/>
            <person name="Bruce D."/>
            <person name="Goodwin L."/>
            <person name="Pitluck S."/>
            <person name="Kyrpides N."/>
            <person name="Mavromatis K."/>
            <person name="Detter J.C."/>
            <person name="Han C."/>
            <person name="Land M."/>
            <person name="Hauser L."/>
            <person name="Markowitz V."/>
            <person name="Cheng J.-F."/>
            <person name="Hugenholtz P."/>
            <person name="Woyke T."/>
            <person name="Wu D."/>
            <person name="Pukall R."/>
            <person name="Wahrenburg C."/>
            <person name="Brambilla E."/>
            <person name="Klenk H.-P."/>
            <person name="Eisen J.A."/>
        </authorList>
    </citation>
    <scope>NUCLEOTIDE SEQUENCE [LARGE SCALE GENOMIC DNA]</scope>
    <source>
        <strain evidence="11">DSM 13965</strain>
    </source>
</reference>
<keyword evidence="4 8" id="KW-0479">Metal-binding</keyword>
<dbReference type="EC" id="3.5.4.33" evidence="8"/>
<dbReference type="SUPFAM" id="SSF53927">
    <property type="entry name" value="Cytidine deaminase-like"/>
    <property type="match status" value="1"/>
</dbReference>
<feature type="active site" description="Proton donor" evidence="8">
    <location>
        <position position="79"/>
    </location>
</feature>
<dbReference type="HOGENOM" id="CLU_025810_3_2_9"/>
<dbReference type="Proteomes" id="UP000005710">
    <property type="component" value="Unassembled WGS sequence"/>
</dbReference>
<dbReference type="InterPro" id="IPR016193">
    <property type="entry name" value="Cytidine_deaminase-like"/>
</dbReference>
<dbReference type="Gene3D" id="3.40.140.10">
    <property type="entry name" value="Cytidine Deaminase, domain 2"/>
    <property type="match status" value="1"/>
</dbReference>
<dbReference type="FunFam" id="3.40.140.10:FF:000005">
    <property type="entry name" value="tRNA-specific adenosine deaminase"/>
    <property type="match status" value="1"/>
</dbReference>
<evidence type="ECO:0000259" key="10">
    <source>
        <dbReference type="PROSITE" id="PS51747"/>
    </source>
</evidence>
<sequence length="200" mass="20848">MAGTVHPDEPAPGTAAAEGGAQAGDDPDQRYMAEALAEARRALALGEVPVGAVAVYQDAIIARGHNLRERLGDPTAHAEILVLREAAARLGGWRLEGVTLYVTLEPCPMCAGAIVLARVPRLVYGARDPKAGAAGSLMNLVQHDRLNHRVELRSGVLADASAALLRGFFRRLRDTGLRDPGGVFPDPGMRPDPGGAGPGA</sequence>
<feature type="domain" description="CMP/dCMP-type deaminase" evidence="10">
    <location>
        <begin position="26"/>
        <end position="137"/>
    </location>
</feature>
<reference evidence="11" key="2">
    <citation type="submission" date="2012-10" db="EMBL/GenBank/DDBJ databases">
        <title>Improved high-quality draft of Thermaerobacter subterraneus C21, DSM 13965.</title>
        <authorList>
            <consortium name="DOE Joint Genome Institute"/>
            <person name="Eisen J."/>
            <person name="Huntemann M."/>
            <person name="Wei C.-L."/>
            <person name="Han J."/>
            <person name="Detter J.C."/>
            <person name="Han C."/>
            <person name="Tapia R."/>
            <person name="Chen A."/>
            <person name="Kyrpides N."/>
            <person name="Mavromatis K."/>
            <person name="Markowitz V."/>
            <person name="Szeto E."/>
            <person name="Ivanova N."/>
            <person name="Mikhailova N."/>
            <person name="Ovchinnikova G."/>
            <person name="Pagani I."/>
            <person name="Pati A."/>
            <person name="Goodwin L."/>
            <person name="Nordberg H.P."/>
            <person name="Cantor M.N."/>
            <person name="Hua S.X."/>
            <person name="Woyke T."/>
            <person name="Eisen J."/>
            <person name="Klenk H.-P."/>
        </authorList>
    </citation>
    <scope>NUCLEOTIDE SEQUENCE [LARGE SCALE GENOMIC DNA]</scope>
    <source>
        <strain evidence="11">DSM 13965</strain>
    </source>
</reference>
<evidence type="ECO:0000313" key="11">
    <source>
        <dbReference type="EMBL" id="EKP94748.1"/>
    </source>
</evidence>
<name>K6Q0U0_9FIRM</name>
<evidence type="ECO:0000256" key="8">
    <source>
        <dbReference type="HAMAP-Rule" id="MF_00972"/>
    </source>
</evidence>
<accession>K6Q0U0</accession>
<feature type="binding site" evidence="8">
    <location>
        <position position="107"/>
    </location>
    <ligand>
        <name>Zn(2+)</name>
        <dbReference type="ChEBI" id="CHEBI:29105"/>
        <note>catalytic</note>
    </ligand>
</feature>
<dbReference type="CDD" id="cd01285">
    <property type="entry name" value="nucleoside_deaminase"/>
    <property type="match status" value="1"/>
</dbReference>
<dbReference type="NCBIfam" id="NF008113">
    <property type="entry name" value="PRK10860.1"/>
    <property type="match status" value="1"/>
</dbReference>
<dbReference type="PANTHER" id="PTHR11079:SF202">
    <property type="entry name" value="TRNA-SPECIFIC ADENOSINE DEAMINASE"/>
    <property type="match status" value="1"/>
</dbReference>
<dbReference type="InterPro" id="IPR058535">
    <property type="entry name" value="MafB19-deam"/>
</dbReference>
<evidence type="ECO:0000313" key="12">
    <source>
        <dbReference type="Proteomes" id="UP000005710"/>
    </source>
</evidence>
<comment type="cofactor">
    <cofactor evidence="8">
        <name>Zn(2+)</name>
        <dbReference type="ChEBI" id="CHEBI:29105"/>
    </cofactor>
    <text evidence="8">Binds 1 zinc ion per subunit.</text>
</comment>
<feature type="region of interest" description="Disordered" evidence="9">
    <location>
        <begin position="1"/>
        <end position="27"/>
    </location>
</feature>
<dbReference type="InterPro" id="IPR016192">
    <property type="entry name" value="APOBEC/CMP_deaminase_Zn-bd"/>
</dbReference>
<dbReference type="PROSITE" id="PS00903">
    <property type="entry name" value="CYT_DCMP_DEAMINASES_1"/>
    <property type="match status" value="1"/>
</dbReference>
<dbReference type="PANTHER" id="PTHR11079">
    <property type="entry name" value="CYTOSINE DEAMINASE FAMILY MEMBER"/>
    <property type="match status" value="1"/>
</dbReference>